<evidence type="ECO:0000256" key="1">
    <source>
        <dbReference type="ARBA" id="ARBA00022723"/>
    </source>
</evidence>
<dbReference type="OMA" id="TRESICY"/>
<gene>
    <name evidence="8" type="ORF">M0811_01339</name>
</gene>
<keyword evidence="9" id="KW-1185">Reference proteome</keyword>
<dbReference type="PANTHER" id="PTHR22894:SF5">
    <property type="entry name" value="RING-TYPE DOMAIN-CONTAINING PROTEIN"/>
    <property type="match status" value="1"/>
</dbReference>
<evidence type="ECO:0000256" key="3">
    <source>
        <dbReference type="ARBA" id="ARBA00022833"/>
    </source>
</evidence>
<keyword evidence="2 4" id="KW-0863">Zinc-finger</keyword>
<dbReference type="SMART" id="SM00184">
    <property type="entry name" value="RING"/>
    <property type="match status" value="1"/>
</dbReference>
<feature type="transmembrane region" description="Helical" evidence="6">
    <location>
        <begin position="123"/>
        <end position="145"/>
    </location>
</feature>
<accession>A0A9Q0LH26</accession>
<dbReference type="PANTHER" id="PTHR22894">
    <property type="entry name" value="RING-TYPE DOMAIN-CONTAINING PROTEIN"/>
    <property type="match status" value="1"/>
</dbReference>
<dbReference type="InterPro" id="IPR001841">
    <property type="entry name" value="Znf_RING"/>
</dbReference>
<dbReference type="GO" id="GO:0008270">
    <property type="term" value="F:zinc ion binding"/>
    <property type="evidence" value="ECO:0007669"/>
    <property type="project" value="UniProtKB-KW"/>
</dbReference>
<dbReference type="GO" id="GO:0061630">
    <property type="term" value="F:ubiquitin protein ligase activity"/>
    <property type="evidence" value="ECO:0007669"/>
    <property type="project" value="InterPro"/>
</dbReference>
<evidence type="ECO:0000259" key="7">
    <source>
        <dbReference type="PROSITE" id="PS50089"/>
    </source>
</evidence>
<keyword evidence="3" id="KW-0862">Zinc</keyword>
<proteinExistence type="predicted"/>
<dbReference type="InterPro" id="IPR038896">
    <property type="entry name" value="RNF170"/>
</dbReference>
<organism evidence="8 9">
    <name type="scientific">Anaeramoeba ignava</name>
    <name type="common">Anaerobic marine amoeba</name>
    <dbReference type="NCBI Taxonomy" id="1746090"/>
    <lineage>
        <taxon>Eukaryota</taxon>
        <taxon>Metamonada</taxon>
        <taxon>Anaeramoebidae</taxon>
        <taxon>Anaeramoeba</taxon>
    </lineage>
</organism>
<protein>
    <submittedName>
        <fullName evidence="8">E3 ubiquitin-protein ligase</fullName>
    </submittedName>
</protein>
<dbReference type="SUPFAM" id="SSF57850">
    <property type="entry name" value="RING/U-box"/>
    <property type="match status" value="1"/>
</dbReference>
<feature type="region of interest" description="Disordered" evidence="5">
    <location>
        <begin position="66"/>
        <end position="86"/>
    </location>
</feature>
<feature type="domain" description="RING-type" evidence="7">
    <location>
        <begin position="10"/>
        <end position="48"/>
    </location>
</feature>
<evidence type="ECO:0000256" key="6">
    <source>
        <dbReference type="SAM" id="Phobius"/>
    </source>
</evidence>
<reference evidence="8" key="1">
    <citation type="submission" date="2022-10" db="EMBL/GenBank/DDBJ databases">
        <title>Novel sulphate-reducing endosymbionts in the free-living metamonad Anaeramoeba.</title>
        <authorList>
            <person name="Jerlstrom-Hultqvist J."/>
            <person name="Cepicka I."/>
            <person name="Gallot-Lavallee L."/>
            <person name="Salas-Leiva D."/>
            <person name="Curtis B.A."/>
            <person name="Zahonova K."/>
            <person name="Pipaliya S."/>
            <person name="Dacks J."/>
            <person name="Roger A.J."/>
        </authorList>
    </citation>
    <scope>NUCLEOTIDE SEQUENCE</scope>
    <source>
        <strain evidence="8">BMAN</strain>
    </source>
</reference>
<evidence type="ECO:0000256" key="2">
    <source>
        <dbReference type="ARBA" id="ARBA00022771"/>
    </source>
</evidence>
<dbReference type="PROSITE" id="PS00518">
    <property type="entry name" value="ZF_RING_1"/>
    <property type="match status" value="1"/>
</dbReference>
<dbReference type="OrthoDB" id="9049620at2759"/>
<dbReference type="InterPro" id="IPR013083">
    <property type="entry name" value="Znf_RING/FYVE/PHD"/>
</dbReference>
<evidence type="ECO:0000313" key="9">
    <source>
        <dbReference type="Proteomes" id="UP001149090"/>
    </source>
</evidence>
<dbReference type="Pfam" id="PF13923">
    <property type="entry name" value="zf-C3HC4_2"/>
    <property type="match status" value="1"/>
</dbReference>
<dbReference type="Proteomes" id="UP001149090">
    <property type="component" value="Unassembled WGS sequence"/>
</dbReference>
<dbReference type="InterPro" id="IPR017907">
    <property type="entry name" value="Znf_RING_CS"/>
</dbReference>
<keyword evidence="1" id="KW-0479">Metal-binding</keyword>
<dbReference type="PROSITE" id="PS50089">
    <property type="entry name" value="ZF_RING_2"/>
    <property type="match status" value="1"/>
</dbReference>
<dbReference type="AlphaFoldDB" id="A0A9Q0LH26"/>
<dbReference type="EMBL" id="JAPDFW010000081">
    <property type="protein sequence ID" value="KAJ5072325.1"/>
    <property type="molecule type" value="Genomic_DNA"/>
</dbReference>
<comment type="caution">
    <text evidence="8">The sequence shown here is derived from an EMBL/GenBank/DDBJ whole genome shotgun (WGS) entry which is preliminary data.</text>
</comment>
<keyword evidence="6" id="KW-0472">Membrane</keyword>
<keyword evidence="6" id="KW-1133">Transmembrane helix</keyword>
<sequence>MQNSDEDLTCPICFGYFEHATQTNCGHSFCAKCILDACEHNPNCPICRSNVFALYRSYLLQKLADKAREQRPPNEQNQERTNEDLDQKIKTFNDTHSRPQGIQAMRYDYNIMTRVMTNRCNKISILAWTIVILVILYMIGPYSIIPLTKGIIGIFDDLFFLIIGVLFLHRLIKKFELSQRNQRNINVEARNRPRIN</sequence>
<keyword evidence="6" id="KW-0812">Transmembrane</keyword>
<feature type="transmembrane region" description="Helical" evidence="6">
    <location>
        <begin position="151"/>
        <end position="172"/>
    </location>
</feature>
<name>A0A9Q0LH26_ANAIG</name>
<evidence type="ECO:0000256" key="5">
    <source>
        <dbReference type="SAM" id="MobiDB-lite"/>
    </source>
</evidence>
<evidence type="ECO:0000313" key="8">
    <source>
        <dbReference type="EMBL" id="KAJ5072325.1"/>
    </source>
</evidence>
<evidence type="ECO:0000256" key="4">
    <source>
        <dbReference type="PROSITE-ProRule" id="PRU00175"/>
    </source>
</evidence>
<dbReference type="Gene3D" id="3.30.40.10">
    <property type="entry name" value="Zinc/RING finger domain, C3HC4 (zinc finger)"/>
    <property type="match status" value="1"/>
</dbReference>